<keyword evidence="1" id="KW-1133">Transmembrane helix</keyword>
<keyword evidence="1" id="KW-0472">Membrane</keyword>
<feature type="transmembrane region" description="Helical" evidence="1">
    <location>
        <begin position="422"/>
        <end position="446"/>
    </location>
</feature>
<feature type="transmembrane region" description="Helical" evidence="1">
    <location>
        <begin position="208"/>
        <end position="232"/>
    </location>
</feature>
<evidence type="ECO:0000313" key="3">
    <source>
        <dbReference type="Proteomes" id="UP001642464"/>
    </source>
</evidence>
<keyword evidence="3" id="KW-1185">Reference proteome</keyword>
<organism evidence="2 3">
    <name type="scientific">Durusdinium trenchii</name>
    <dbReference type="NCBI Taxonomy" id="1381693"/>
    <lineage>
        <taxon>Eukaryota</taxon>
        <taxon>Sar</taxon>
        <taxon>Alveolata</taxon>
        <taxon>Dinophyceae</taxon>
        <taxon>Suessiales</taxon>
        <taxon>Symbiodiniaceae</taxon>
        <taxon>Durusdinium</taxon>
    </lineage>
</organism>
<sequence length="569" mass="63493">MSRPQAGSSSSSSRSCSFSCIFVYIQCLAIALLGAYPFVVVITRKMDNSDFVPCSDEAACTFIRYFGVADLPATTGWTIEQSHGTIKQQIHWSSWLPHWLPHYVAIRNGGKVQAVPPSISPSTIAPFAYSCIPAVLSAAVTKKEAFPSSGSVTQDFCQGKPARIHNHLAEGCSRWVYLTGVIMWCLLKTLHDWALLSATMHERLTLKIGIASWCFQAIACCAGIVWAAGAVGVFVSKSSEGTCYYMLDAVNVLVIMLPPFLLLLVTHSKLGNLMLSIVHGDYLYAITYDVPFRVVKSTMPGHPSGSLLTVGLHGDRDQPVADPPQLHFGEMLSLSQLLRGHLTQLWVLSLMVIVGPITMGPLFRRLLQLSLELEWSVGLMGLVKLATFTLALSPLGIVPVVVKNKYPYVARLVEQGERPQCYLKLALILFSDASLFCVALCCSTLRIWPVLWGKVLGPLDYLEESWIWSFHGMGIFYLGYTLAFRMQPPFFNMLRIRDFEWGADVADLQEELEMCEKYPQWQLQAHKFLLQSTTYLDERKELRARLVEMDPELSHVECVNKLLVQHGHL</sequence>
<gene>
    <name evidence="2" type="ORF">SCF082_LOCUS6922</name>
</gene>
<comment type="caution">
    <text evidence="2">The sequence shown here is derived from an EMBL/GenBank/DDBJ whole genome shotgun (WGS) entry which is preliminary data.</text>
</comment>
<reference evidence="2 3" key="1">
    <citation type="submission" date="2024-02" db="EMBL/GenBank/DDBJ databases">
        <authorList>
            <person name="Chen Y."/>
            <person name="Shah S."/>
            <person name="Dougan E. K."/>
            <person name="Thang M."/>
            <person name="Chan C."/>
        </authorList>
    </citation>
    <scope>NUCLEOTIDE SEQUENCE [LARGE SCALE GENOMIC DNA]</scope>
</reference>
<protein>
    <submittedName>
        <fullName evidence="2">Unconventional myosin-IXa</fullName>
    </submittedName>
</protein>
<accession>A0ABP0IHB2</accession>
<feature type="transmembrane region" description="Helical" evidence="1">
    <location>
        <begin position="21"/>
        <end position="42"/>
    </location>
</feature>
<proteinExistence type="predicted"/>
<evidence type="ECO:0000256" key="1">
    <source>
        <dbReference type="SAM" id="Phobius"/>
    </source>
</evidence>
<dbReference type="EMBL" id="CAXAMM010003836">
    <property type="protein sequence ID" value="CAK9001432.1"/>
    <property type="molecule type" value="Genomic_DNA"/>
</dbReference>
<dbReference type="Proteomes" id="UP001642464">
    <property type="component" value="Unassembled WGS sequence"/>
</dbReference>
<feature type="transmembrane region" description="Helical" evidence="1">
    <location>
        <begin position="466"/>
        <end position="484"/>
    </location>
</feature>
<feature type="transmembrane region" description="Helical" evidence="1">
    <location>
        <begin position="375"/>
        <end position="402"/>
    </location>
</feature>
<name>A0ABP0IHB2_9DINO</name>
<keyword evidence="1" id="KW-0812">Transmembrane</keyword>
<feature type="transmembrane region" description="Helical" evidence="1">
    <location>
        <begin position="244"/>
        <end position="265"/>
    </location>
</feature>
<feature type="transmembrane region" description="Helical" evidence="1">
    <location>
        <begin position="345"/>
        <end position="363"/>
    </location>
</feature>
<evidence type="ECO:0000313" key="2">
    <source>
        <dbReference type="EMBL" id="CAK9001432.1"/>
    </source>
</evidence>